<dbReference type="EMBL" id="BJWH01000038">
    <property type="protein sequence ID" value="GEM00427.1"/>
    <property type="molecule type" value="Genomic_DNA"/>
</dbReference>
<proteinExistence type="predicted"/>
<name>A0A511JR11_9CELL</name>
<organism evidence="2 3">
    <name type="scientific">Cellulomonas terrae</name>
    <dbReference type="NCBI Taxonomy" id="311234"/>
    <lineage>
        <taxon>Bacteria</taxon>
        <taxon>Bacillati</taxon>
        <taxon>Actinomycetota</taxon>
        <taxon>Actinomycetes</taxon>
        <taxon>Micrococcales</taxon>
        <taxon>Cellulomonadaceae</taxon>
        <taxon>Cellulomonas</taxon>
    </lineage>
</organism>
<keyword evidence="1" id="KW-1133">Transmembrane helix</keyword>
<dbReference type="AlphaFoldDB" id="A0A511JR11"/>
<sequence>MGRHNTPGPAEQLPRRARLGRFLGRWLERIGLGLVAGACTLGVLLWAGTSWTASLWIGGTVAVVVPVAAWLASTVPGHDGTGSTSG</sequence>
<feature type="transmembrane region" description="Helical" evidence="1">
    <location>
        <begin position="26"/>
        <end position="47"/>
    </location>
</feature>
<keyword evidence="3" id="KW-1185">Reference proteome</keyword>
<evidence type="ECO:0000313" key="3">
    <source>
        <dbReference type="Proteomes" id="UP000321049"/>
    </source>
</evidence>
<protein>
    <submittedName>
        <fullName evidence="2">Uncharacterized protein</fullName>
    </submittedName>
</protein>
<dbReference type="OrthoDB" id="4828634at2"/>
<gene>
    <name evidence="2" type="ORF">CTE05_39730</name>
</gene>
<reference evidence="2 3" key="1">
    <citation type="submission" date="2019-07" db="EMBL/GenBank/DDBJ databases">
        <title>Whole genome shotgun sequence of Cellulomonas terrae NBRC 100819.</title>
        <authorList>
            <person name="Hosoyama A."/>
            <person name="Uohara A."/>
            <person name="Ohji S."/>
            <person name="Ichikawa N."/>
        </authorList>
    </citation>
    <scope>NUCLEOTIDE SEQUENCE [LARGE SCALE GENOMIC DNA]</scope>
    <source>
        <strain evidence="2 3">NBRC 100819</strain>
    </source>
</reference>
<dbReference type="Proteomes" id="UP000321049">
    <property type="component" value="Unassembled WGS sequence"/>
</dbReference>
<keyword evidence="1" id="KW-0472">Membrane</keyword>
<keyword evidence="1" id="KW-0812">Transmembrane</keyword>
<accession>A0A511JR11</accession>
<feature type="transmembrane region" description="Helical" evidence="1">
    <location>
        <begin position="53"/>
        <end position="72"/>
    </location>
</feature>
<evidence type="ECO:0000256" key="1">
    <source>
        <dbReference type="SAM" id="Phobius"/>
    </source>
</evidence>
<evidence type="ECO:0000313" key="2">
    <source>
        <dbReference type="EMBL" id="GEM00427.1"/>
    </source>
</evidence>
<comment type="caution">
    <text evidence="2">The sequence shown here is derived from an EMBL/GenBank/DDBJ whole genome shotgun (WGS) entry which is preliminary data.</text>
</comment>